<keyword evidence="2" id="KW-0233">DNA recombination</keyword>
<feature type="domain" description="Core-binding (CB)" evidence="3">
    <location>
        <begin position="77"/>
        <end position="163"/>
    </location>
</feature>
<accession>K1T881</accession>
<comment type="caution">
    <text evidence="4">The sequence shown here is derived from an EMBL/GenBank/DDBJ whole genome shotgun (WGS) entry which is preliminary data.</text>
</comment>
<organism evidence="4">
    <name type="scientific">human gut metagenome</name>
    <dbReference type="NCBI Taxonomy" id="408170"/>
    <lineage>
        <taxon>unclassified sequences</taxon>
        <taxon>metagenomes</taxon>
        <taxon>organismal metagenomes</taxon>
    </lineage>
</organism>
<dbReference type="SUPFAM" id="SSF56349">
    <property type="entry name" value="DNA breaking-rejoining enzymes"/>
    <property type="match status" value="1"/>
</dbReference>
<dbReference type="PROSITE" id="PS51900">
    <property type="entry name" value="CB"/>
    <property type="match status" value="1"/>
</dbReference>
<keyword evidence="1" id="KW-0238">DNA-binding</keyword>
<dbReference type="GO" id="GO:0003677">
    <property type="term" value="F:DNA binding"/>
    <property type="evidence" value="ECO:0007669"/>
    <property type="project" value="UniProtKB-KW"/>
</dbReference>
<evidence type="ECO:0000313" key="4">
    <source>
        <dbReference type="EMBL" id="EKC63754.1"/>
    </source>
</evidence>
<gene>
    <name evidence="4" type="ORF">LEA_11183</name>
</gene>
<dbReference type="PANTHER" id="PTHR30349">
    <property type="entry name" value="PHAGE INTEGRASE-RELATED"/>
    <property type="match status" value="1"/>
</dbReference>
<protein>
    <submittedName>
        <fullName evidence="4">Site-specific recombinase XerD</fullName>
    </submittedName>
</protein>
<dbReference type="Pfam" id="PF17293">
    <property type="entry name" value="Arm-DNA-bind_5"/>
    <property type="match status" value="1"/>
</dbReference>
<dbReference type="InterPro" id="IPR044068">
    <property type="entry name" value="CB"/>
</dbReference>
<evidence type="ECO:0000259" key="3">
    <source>
        <dbReference type="PROSITE" id="PS51900"/>
    </source>
</evidence>
<dbReference type="Gene3D" id="1.10.150.130">
    <property type="match status" value="1"/>
</dbReference>
<dbReference type="Gene3D" id="1.10.443.10">
    <property type="entry name" value="Intergrase catalytic core"/>
    <property type="match status" value="1"/>
</dbReference>
<dbReference type="GO" id="GO:0006310">
    <property type="term" value="P:DNA recombination"/>
    <property type="evidence" value="ECO:0007669"/>
    <property type="project" value="UniProtKB-KW"/>
</dbReference>
<dbReference type="InterPro" id="IPR011010">
    <property type="entry name" value="DNA_brk_join_enz"/>
</dbReference>
<dbReference type="GO" id="GO:0015074">
    <property type="term" value="P:DNA integration"/>
    <property type="evidence" value="ECO:0007669"/>
    <property type="project" value="InterPro"/>
</dbReference>
<name>K1T881_9ZZZZ</name>
<evidence type="ECO:0000256" key="2">
    <source>
        <dbReference type="ARBA" id="ARBA00023172"/>
    </source>
</evidence>
<evidence type="ECO:0000256" key="1">
    <source>
        <dbReference type="ARBA" id="ARBA00023125"/>
    </source>
</evidence>
<proteinExistence type="predicted"/>
<dbReference type="InterPro" id="IPR050090">
    <property type="entry name" value="Tyrosine_recombinase_XerCD"/>
</dbReference>
<dbReference type="InterPro" id="IPR013762">
    <property type="entry name" value="Integrase-like_cat_sf"/>
</dbReference>
<reference evidence="4" key="1">
    <citation type="journal article" date="2013" name="Environ. Microbiol.">
        <title>Microbiota from the distal guts of lean and obese adolescents exhibit partial functional redundancy besides clear differences in community structure.</title>
        <authorList>
            <person name="Ferrer M."/>
            <person name="Ruiz A."/>
            <person name="Lanza F."/>
            <person name="Haange S.B."/>
            <person name="Oberbach A."/>
            <person name="Till H."/>
            <person name="Bargiela R."/>
            <person name="Campoy C."/>
            <person name="Segura M.T."/>
            <person name="Richter M."/>
            <person name="von Bergen M."/>
            <person name="Seifert J."/>
            <person name="Suarez A."/>
        </authorList>
    </citation>
    <scope>NUCLEOTIDE SEQUENCE</scope>
</reference>
<dbReference type="InterPro" id="IPR025269">
    <property type="entry name" value="SAM-like_dom"/>
</dbReference>
<feature type="non-terminal residue" evidence="4">
    <location>
        <position position="326"/>
    </location>
</feature>
<dbReference type="AlphaFoldDB" id="K1T881"/>
<dbReference type="Pfam" id="PF13102">
    <property type="entry name" value="Phage_int_SAM_5"/>
    <property type="match status" value="1"/>
</dbReference>
<dbReference type="PANTHER" id="PTHR30349:SF64">
    <property type="entry name" value="PROPHAGE INTEGRASE INTD-RELATED"/>
    <property type="match status" value="1"/>
</dbReference>
<dbReference type="EMBL" id="AJWY01007523">
    <property type="protein sequence ID" value="EKC63754.1"/>
    <property type="molecule type" value="Genomic_DNA"/>
</dbReference>
<dbReference type="InterPro" id="IPR035386">
    <property type="entry name" value="Arm-DNA-bind_5"/>
</dbReference>
<dbReference type="InterPro" id="IPR010998">
    <property type="entry name" value="Integrase_recombinase_N"/>
</dbReference>
<sequence>MLRFIHERTSKQLSLGISIEPHYWDKDAEMITADCPDRAALQSQIDSTLATYRKKIQRLEALDMEVDFTNLFDQTAKCTPQLVDGYFERQIAAMKQAGKINTAIKYTATRTSLVKFHPSKLRFEEITPNLLGNFETFLRGEGNQSNSIATKFSVLKAVYNKAVADNIFLCKENPFVLYKVGKHWTQTRKRAIHKEDIQRLMQAELPVTRSPYTNFARDIFLFSYFSAGINFKDIATLRYVDMEEDRIFYRRHKTGKTMTCRLHPQAKEIIAKYTRSEAMHEDYIFPILDRHIHRTEQQIHNRVHKVLVHINRELKEWSKRLGLATN</sequence>